<evidence type="ECO:0000256" key="1">
    <source>
        <dbReference type="ARBA" id="ARBA00004123"/>
    </source>
</evidence>
<evidence type="ECO:0000256" key="5">
    <source>
        <dbReference type="SAM" id="MobiDB-lite"/>
    </source>
</evidence>
<reference evidence="8" key="1">
    <citation type="journal article" date="2017" name="bioRxiv">
        <title>Comparative analysis of the genomes of Stylophora pistillata and Acropora digitifera provides evidence for extensive differences between species of corals.</title>
        <authorList>
            <person name="Voolstra C.R."/>
            <person name="Li Y."/>
            <person name="Liew Y.J."/>
            <person name="Baumgarten S."/>
            <person name="Zoccola D."/>
            <person name="Flot J.-F."/>
            <person name="Tambutte S."/>
            <person name="Allemand D."/>
            <person name="Aranda M."/>
        </authorList>
    </citation>
    <scope>NUCLEOTIDE SEQUENCE [LARGE SCALE GENOMIC DNA]</scope>
</reference>
<comment type="subcellular location">
    <subcellularLocation>
        <location evidence="1">Nucleus</location>
    </subcellularLocation>
</comment>
<comment type="similarity">
    <text evidence="2">Belongs to the HSF family.</text>
</comment>
<keyword evidence="4" id="KW-0539">Nucleus</keyword>
<evidence type="ECO:0000313" key="8">
    <source>
        <dbReference type="Proteomes" id="UP000225706"/>
    </source>
</evidence>
<keyword evidence="8" id="KW-1185">Reference proteome</keyword>
<dbReference type="GO" id="GO:0003700">
    <property type="term" value="F:DNA-binding transcription factor activity"/>
    <property type="evidence" value="ECO:0007669"/>
    <property type="project" value="InterPro"/>
</dbReference>
<dbReference type="InterPro" id="IPR000232">
    <property type="entry name" value="HSF_DNA-bd"/>
</dbReference>
<dbReference type="SUPFAM" id="SSF46785">
    <property type="entry name" value="Winged helix' DNA-binding domain"/>
    <property type="match status" value="1"/>
</dbReference>
<proteinExistence type="inferred from homology"/>
<comment type="caution">
    <text evidence="7">The sequence shown here is derived from an EMBL/GenBank/DDBJ whole genome shotgun (WGS) entry which is preliminary data.</text>
</comment>
<feature type="domain" description="HSF-type DNA-binding" evidence="6">
    <location>
        <begin position="47"/>
        <end position="126"/>
    </location>
</feature>
<evidence type="ECO:0000259" key="6">
    <source>
        <dbReference type="Pfam" id="PF00447"/>
    </source>
</evidence>
<dbReference type="InterPro" id="IPR036388">
    <property type="entry name" value="WH-like_DNA-bd_sf"/>
</dbReference>
<keyword evidence="3" id="KW-0238">DNA-binding</keyword>
<dbReference type="GO" id="GO:0005634">
    <property type="term" value="C:nucleus"/>
    <property type="evidence" value="ECO:0007669"/>
    <property type="project" value="UniProtKB-SubCell"/>
</dbReference>
<organism evidence="7 8">
    <name type="scientific">Stylophora pistillata</name>
    <name type="common">Smooth cauliflower coral</name>
    <dbReference type="NCBI Taxonomy" id="50429"/>
    <lineage>
        <taxon>Eukaryota</taxon>
        <taxon>Metazoa</taxon>
        <taxon>Cnidaria</taxon>
        <taxon>Anthozoa</taxon>
        <taxon>Hexacorallia</taxon>
        <taxon>Scleractinia</taxon>
        <taxon>Astrocoeniina</taxon>
        <taxon>Pocilloporidae</taxon>
        <taxon>Stylophora</taxon>
    </lineage>
</organism>
<dbReference type="Proteomes" id="UP000225706">
    <property type="component" value="Unassembled WGS sequence"/>
</dbReference>
<evidence type="ECO:0000256" key="2">
    <source>
        <dbReference type="ARBA" id="ARBA00006403"/>
    </source>
</evidence>
<protein>
    <recommendedName>
        <fullName evidence="6">HSF-type DNA-binding domain-containing protein</fullName>
    </recommendedName>
</protein>
<dbReference type="Pfam" id="PF00447">
    <property type="entry name" value="HSF_DNA-bind"/>
    <property type="match status" value="1"/>
</dbReference>
<feature type="region of interest" description="Disordered" evidence="5">
    <location>
        <begin position="155"/>
        <end position="174"/>
    </location>
</feature>
<dbReference type="OrthoDB" id="5969881at2759"/>
<evidence type="ECO:0000313" key="7">
    <source>
        <dbReference type="EMBL" id="PFX16919.1"/>
    </source>
</evidence>
<name>A0A2B4RJC6_STYPI</name>
<accession>A0A2B4RJC6</accession>
<gene>
    <name evidence="7" type="ORF">AWC38_SpisGene18791</name>
</gene>
<dbReference type="Gene3D" id="1.10.10.10">
    <property type="entry name" value="Winged helix-like DNA-binding domain superfamily/Winged helix DNA-binding domain"/>
    <property type="match status" value="1"/>
</dbReference>
<sequence>MDALFRPTSVCTQSDNSVRRRSSVLLDNRETMRKATQSQKVFSLLRDALSSGKYWRCIRWCNQGTTMLITSSKLFEKEVLLGVLKELRLKDFSSFADMVYKIGFQRVPTSRPSKVYKFRHPLFQLNCNGGRACDENANSVELKGLQQNRKRKMMGELTHDSDGKDISNRESHSELLEPGLKRQRKSEEILSGERLKAVVKESKISRWGVKECLVKPCTLFVSANQCSARKQPVLNRYSLSEIIAAHGLLNLASTTAVQFGINDSPMGLDTARRLYDLFWCAVFIKERNIRELDAATALLELSQNTVKMMQ</sequence>
<dbReference type="AlphaFoldDB" id="A0A2B4RJC6"/>
<dbReference type="InterPro" id="IPR036390">
    <property type="entry name" value="WH_DNA-bd_sf"/>
</dbReference>
<evidence type="ECO:0000256" key="4">
    <source>
        <dbReference type="ARBA" id="ARBA00023242"/>
    </source>
</evidence>
<evidence type="ECO:0000256" key="3">
    <source>
        <dbReference type="ARBA" id="ARBA00023125"/>
    </source>
</evidence>
<dbReference type="GO" id="GO:0043565">
    <property type="term" value="F:sequence-specific DNA binding"/>
    <property type="evidence" value="ECO:0007669"/>
    <property type="project" value="InterPro"/>
</dbReference>
<dbReference type="EMBL" id="LSMT01000509">
    <property type="protein sequence ID" value="PFX16919.1"/>
    <property type="molecule type" value="Genomic_DNA"/>
</dbReference>